<keyword evidence="3" id="KW-1185">Reference proteome</keyword>
<organism evidence="2 3">
    <name type="scientific">Venatoribacter cucullus</name>
    <dbReference type="NCBI Taxonomy" id="2661630"/>
    <lineage>
        <taxon>Bacteria</taxon>
        <taxon>Pseudomonadati</taxon>
        <taxon>Pseudomonadota</taxon>
        <taxon>Gammaproteobacteria</taxon>
        <taxon>Oceanospirillales</taxon>
        <taxon>Oceanospirillaceae</taxon>
        <taxon>Venatoribacter</taxon>
    </lineage>
</organism>
<reference evidence="2 3" key="1">
    <citation type="submission" date="2019-11" db="EMBL/GenBank/DDBJ databases">
        <title>Venatorbacter sp. nov. a predator of Campylobacter and other Gram-negative bacteria.</title>
        <authorList>
            <person name="Saeedi A."/>
            <person name="Cummings N.J."/>
            <person name="Connerton I.F."/>
            <person name="Connerton P.L."/>
        </authorList>
    </citation>
    <scope>NUCLEOTIDE SEQUENCE [LARGE SCALE GENOMIC DNA]</scope>
    <source>
        <strain evidence="2">XL5</strain>
    </source>
</reference>
<dbReference type="GO" id="GO:0007165">
    <property type="term" value="P:signal transduction"/>
    <property type="evidence" value="ECO:0007669"/>
    <property type="project" value="InterPro"/>
</dbReference>
<dbReference type="Pfam" id="PF00672">
    <property type="entry name" value="HAMP"/>
    <property type="match status" value="1"/>
</dbReference>
<feature type="domain" description="HAMP" evidence="1">
    <location>
        <begin position="10"/>
        <end position="63"/>
    </location>
</feature>
<sequence>MVIFHLALNRYVLNPLNLLEQAIVRLRAQQPSLPDLPQHKNGEVGRLLQHFQAMADQALYRAKATGRHRYCQTQAPD</sequence>
<proteinExistence type="predicted"/>
<accession>A0A9X7V0A4</accession>
<dbReference type="PROSITE" id="PS50885">
    <property type="entry name" value="HAMP"/>
    <property type="match status" value="1"/>
</dbReference>
<gene>
    <name evidence="2" type="ORF">GJQ55_12405</name>
</gene>
<name>A0A9X7V0A4_9GAMM</name>
<evidence type="ECO:0000259" key="1">
    <source>
        <dbReference type="PROSITE" id="PS50885"/>
    </source>
</evidence>
<dbReference type="SUPFAM" id="SSF158472">
    <property type="entry name" value="HAMP domain-like"/>
    <property type="match status" value="1"/>
</dbReference>
<dbReference type="GO" id="GO:0016020">
    <property type="term" value="C:membrane"/>
    <property type="evidence" value="ECO:0007669"/>
    <property type="project" value="InterPro"/>
</dbReference>
<dbReference type="EMBL" id="CP046056">
    <property type="protein sequence ID" value="QQD25223.1"/>
    <property type="molecule type" value="Genomic_DNA"/>
</dbReference>
<protein>
    <submittedName>
        <fullName evidence="2">HAMP domain-containing protein</fullName>
    </submittedName>
</protein>
<dbReference type="KEGG" id="vcw:GJQ55_12405"/>
<evidence type="ECO:0000313" key="2">
    <source>
        <dbReference type="EMBL" id="QQD25223.1"/>
    </source>
</evidence>
<dbReference type="Proteomes" id="UP000596074">
    <property type="component" value="Chromosome"/>
</dbReference>
<dbReference type="AlphaFoldDB" id="A0A9X7V0A4"/>
<evidence type="ECO:0000313" key="3">
    <source>
        <dbReference type="Proteomes" id="UP000596074"/>
    </source>
</evidence>
<dbReference type="Gene3D" id="6.10.340.10">
    <property type="match status" value="1"/>
</dbReference>
<dbReference type="InterPro" id="IPR003660">
    <property type="entry name" value="HAMP_dom"/>
</dbReference>